<dbReference type="InterPro" id="IPR055831">
    <property type="entry name" value="DUF7408"/>
</dbReference>
<dbReference type="InterPro" id="IPR029062">
    <property type="entry name" value="Class_I_gatase-like"/>
</dbReference>
<dbReference type="SUPFAM" id="SSF52317">
    <property type="entry name" value="Class I glutamine amidotransferase-like"/>
    <property type="match status" value="1"/>
</dbReference>
<keyword evidence="1" id="KW-0812">Transmembrane</keyword>
<name>A0A926RU92_9BACL</name>
<reference evidence="4" key="1">
    <citation type="submission" date="2020-09" db="EMBL/GenBank/DDBJ databases">
        <title>A novel bacterium of genus Hazenella, isolated from South China Sea.</title>
        <authorList>
            <person name="Huang H."/>
            <person name="Mo K."/>
            <person name="Hu Y."/>
        </authorList>
    </citation>
    <scope>NUCLEOTIDE SEQUENCE</scope>
    <source>
        <strain evidence="4">IB182357</strain>
    </source>
</reference>
<accession>A0A926RU92</accession>
<evidence type="ECO:0000259" key="3">
    <source>
        <dbReference type="Pfam" id="PF24157"/>
    </source>
</evidence>
<dbReference type="Gene3D" id="3.40.50.880">
    <property type="match status" value="1"/>
</dbReference>
<dbReference type="Pfam" id="PF24157">
    <property type="entry name" value="DUF7408"/>
    <property type="match status" value="1"/>
</dbReference>
<keyword evidence="5" id="KW-1185">Reference proteome</keyword>
<evidence type="ECO:0000256" key="1">
    <source>
        <dbReference type="SAM" id="Phobius"/>
    </source>
</evidence>
<dbReference type="Proteomes" id="UP000661691">
    <property type="component" value="Unassembled WGS sequence"/>
</dbReference>
<evidence type="ECO:0000313" key="5">
    <source>
        <dbReference type="Proteomes" id="UP000661691"/>
    </source>
</evidence>
<sequence>MKLRRFMGVFLSLLVLSGVLPNQVWADETIEMRVEVGWNGEGRGDLIPVQVTLSSESRALNGELTVNTDFSKLQVMKMAVPVEEVNIPTGTEKKVTLLVPSELFIGSSRIVFTEQDQVVASAKMNLKRFAQSDTVMGYLTDQPNDANQLLEMMGESQDPSMRMVPLQVADIPIQGRAFSGFDVLFINGLTKESLTETQARAIQMWVANGGTLVVGGSGVQTGTKHLEGLLPVEKVGHNEIEVKDTGVLGIPSLRVIDARLRTGEKDAITSGNQVIMASKKWDSGQVVFTGFDLVSAELKDESGYKALWKPYLSREKRNEMYNGPSIGIKLFKQDPYLLSGELGKFPHVKLPNLLYLGIAFILYVVLVGPIFYWILRRKRLQKWNWVAMPALALVMAIGVFIYGHALRGNQPYIHQLGFIQSDKQGNATVHQMFAFLPEQAGDYQLQVKEGFMWPQHGINFFPGGSQDKRHPVQFNQGTKLSYPKLPQLDVNYGFSESLAQIGGELTGTVYYDKKKWRIEVENGTQIPLYQVTVLAGNKTFDIGALNPAEKKNFELPDNVNLSAAMDPYAYHSAQSIEKSLINTTSMNDLSEKDGNIDIVGFTKQNMVPIQLENKDFQSAHTYLLAGNTKMAGDENGNVALPAGYVSPTVFESAHPYYDRMPGQKEITMEGSGDVTFQYDFSAYVDTVSDLTFSAYQGEITVWNWQTQKWDALAQLKKENMKSYLSFEQKLLVRSDQIPANTPINIPQVEVKGSVQRDSN</sequence>
<dbReference type="RefSeq" id="WP_224749675.1">
    <property type="nucleotide sequence ID" value="NZ_JACXAH010000013.1"/>
</dbReference>
<feature type="domain" description="DUF7408" evidence="3">
    <location>
        <begin position="163"/>
        <end position="309"/>
    </location>
</feature>
<feature type="signal peptide" evidence="2">
    <location>
        <begin position="1"/>
        <end position="26"/>
    </location>
</feature>
<dbReference type="AlphaFoldDB" id="A0A926RU92"/>
<feature type="transmembrane region" description="Helical" evidence="1">
    <location>
        <begin position="353"/>
        <end position="374"/>
    </location>
</feature>
<comment type="caution">
    <text evidence="4">The sequence shown here is derived from an EMBL/GenBank/DDBJ whole genome shotgun (WGS) entry which is preliminary data.</text>
</comment>
<organism evidence="4 5">
    <name type="scientific">Polycladospora coralii</name>
    <dbReference type="NCBI Taxonomy" id="2771432"/>
    <lineage>
        <taxon>Bacteria</taxon>
        <taxon>Bacillati</taxon>
        <taxon>Bacillota</taxon>
        <taxon>Bacilli</taxon>
        <taxon>Bacillales</taxon>
        <taxon>Thermoactinomycetaceae</taxon>
        <taxon>Polycladospora</taxon>
    </lineage>
</organism>
<keyword evidence="1" id="KW-0472">Membrane</keyword>
<dbReference type="EMBL" id="JACXAH010000013">
    <property type="protein sequence ID" value="MBD1372658.1"/>
    <property type="molecule type" value="Genomic_DNA"/>
</dbReference>
<evidence type="ECO:0000256" key="2">
    <source>
        <dbReference type="SAM" id="SignalP"/>
    </source>
</evidence>
<proteinExistence type="predicted"/>
<keyword evidence="2" id="KW-0732">Signal</keyword>
<feature type="transmembrane region" description="Helical" evidence="1">
    <location>
        <begin position="386"/>
        <end position="405"/>
    </location>
</feature>
<evidence type="ECO:0000313" key="4">
    <source>
        <dbReference type="EMBL" id="MBD1372658.1"/>
    </source>
</evidence>
<protein>
    <recommendedName>
        <fullName evidence="3">DUF7408 domain-containing protein</fullName>
    </recommendedName>
</protein>
<keyword evidence="1" id="KW-1133">Transmembrane helix</keyword>
<feature type="chain" id="PRO_5037688473" description="DUF7408 domain-containing protein" evidence="2">
    <location>
        <begin position="27"/>
        <end position="759"/>
    </location>
</feature>
<gene>
    <name evidence="4" type="ORF">IC620_09855</name>
</gene>